<evidence type="ECO:0000256" key="1">
    <source>
        <dbReference type="SAM" id="Phobius"/>
    </source>
</evidence>
<organism evidence="2 3">
    <name type="scientific">Reyranella aquatilis</name>
    <dbReference type="NCBI Taxonomy" id="2035356"/>
    <lineage>
        <taxon>Bacteria</taxon>
        <taxon>Pseudomonadati</taxon>
        <taxon>Pseudomonadota</taxon>
        <taxon>Alphaproteobacteria</taxon>
        <taxon>Hyphomicrobiales</taxon>
        <taxon>Reyranellaceae</taxon>
        <taxon>Reyranella</taxon>
    </lineage>
</organism>
<feature type="transmembrane region" description="Helical" evidence="1">
    <location>
        <begin position="33"/>
        <end position="53"/>
    </location>
</feature>
<name>A0ABS8KRY4_9HYPH</name>
<evidence type="ECO:0000313" key="2">
    <source>
        <dbReference type="EMBL" id="MCC8428433.1"/>
    </source>
</evidence>
<proteinExistence type="predicted"/>
<dbReference type="EMBL" id="JAJISD010000001">
    <property type="protein sequence ID" value="MCC8428433.1"/>
    <property type="molecule type" value="Genomic_DNA"/>
</dbReference>
<dbReference type="Proteomes" id="UP001198862">
    <property type="component" value="Unassembled WGS sequence"/>
</dbReference>
<evidence type="ECO:0000313" key="3">
    <source>
        <dbReference type="Proteomes" id="UP001198862"/>
    </source>
</evidence>
<accession>A0ABS8KRY4</accession>
<comment type="caution">
    <text evidence="2">The sequence shown here is derived from an EMBL/GenBank/DDBJ whole genome shotgun (WGS) entry which is preliminary data.</text>
</comment>
<dbReference type="RefSeq" id="WP_230549625.1">
    <property type="nucleotide sequence ID" value="NZ_JAJISD010000001.1"/>
</dbReference>
<gene>
    <name evidence="2" type="ORF">LJ725_05620</name>
</gene>
<sequence>MYGIPPFVSAQLITALGIGVVAGAQIGFGSALLTTGLMFGGAAVSVVISSFIWPTQEAAGWKLLLVAMVCNPLVWFALLLAGAGWHCFPRGGELFACLGPMVAVLVIVVCLLPPSAGLLWRAWKRRRGGVRGF</sequence>
<keyword evidence="3" id="KW-1185">Reference proteome</keyword>
<reference evidence="2 3" key="1">
    <citation type="submission" date="2021-11" db="EMBL/GenBank/DDBJ databases">
        <authorList>
            <person name="Lee D.-H."/>
            <person name="Kim S.-B."/>
        </authorList>
    </citation>
    <scope>NUCLEOTIDE SEQUENCE [LARGE SCALE GENOMIC DNA]</scope>
    <source>
        <strain evidence="2 3">KCTC 52223</strain>
    </source>
</reference>
<keyword evidence="1" id="KW-0812">Transmembrane</keyword>
<feature type="transmembrane region" description="Helical" evidence="1">
    <location>
        <begin position="98"/>
        <end position="120"/>
    </location>
</feature>
<keyword evidence="1" id="KW-1133">Transmembrane helix</keyword>
<protein>
    <submittedName>
        <fullName evidence="2">Uncharacterized protein</fullName>
    </submittedName>
</protein>
<keyword evidence="1" id="KW-0472">Membrane</keyword>
<feature type="transmembrane region" description="Helical" evidence="1">
    <location>
        <begin position="65"/>
        <end position="86"/>
    </location>
</feature>